<feature type="region of interest" description="Disordered" evidence="1">
    <location>
        <begin position="608"/>
        <end position="658"/>
    </location>
</feature>
<evidence type="ECO:0000313" key="2">
    <source>
        <dbReference type="EMBL" id="KAL0957968.1"/>
    </source>
</evidence>
<evidence type="ECO:0000313" key="3">
    <source>
        <dbReference type="Proteomes" id="UP001556367"/>
    </source>
</evidence>
<feature type="region of interest" description="Disordered" evidence="1">
    <location>
        <begin position="255"/>
        <end position="275"/>
    </location>
</feature>
<feature type="region of interest" description="Disordered" evidence="1">
    <location>
        <begin position="489"/>
        <end position="591"/>
    </location>
</feature>
<keyword evidence="3" id="KW-1185">Reference proteome</keyword>
<feature type="region of interest" description="Disordered" evidence="1">
    <location>
        <begin position="102"/>
        <end position="130"/>
    </location>
</feature>
<organism evidence="2 3">
    <name type="scientific">Hohenbuehelia grisea</name>
    <dbReference type="NCBI Taxonomy" id="104357"/>
    <lineage>
        <taxon>Eukaryota</taxon>
        <taxon>Fungi</taxon>
        <taxon>Dikarya</taxon>
        <taxon>Basidiomycota</taxon>
        <taxon>Agaricomycotina</taxon>
        <taxon>Agaricomycetes</taxon>
        <taxon>Agaricomycetidae</taxon>
        <taxon>Agaricales</taxon>
        <taxon>Pleurotineae</taxon>
        <taxon>Pleurotaceae</taxon>
        <taxon>Hohenbuehelia</taxon>
    </lineage>
</organism>
<feature type="compositionally biased region" description="Low complexity" evidence="1">
    <location>
        <begin position="170"/>
        <end position="187"/>
    </location>
</feature>
<sequence length="658" mass="71162">MNSTTVSSFLKRRARIRTRRPTHSSPLNGEYLHIIPELSEEDEPSRASCSSPPCSPPSSPIRSLSPAQAVKAKRRQGNLKLADIRIDRDSFVQLDDDIPASSSLLCSPRPAPRPPASPQASDNHYKSASPDSFRLTFSEMGASYHFPQPPLSASRSPSFDFRGLSSPSPSLSCSSASSQDSSPSLRSVGLPTTPSSSDDEFPETPSLSIRCPSIRPLVIAKASSSTKDDDYDFDISVYTSPELLQPYKNDEELRFQSPVEPSSEPESDSEEASAWYTRELADVLTLCSPLPPACPLKPSRPESIFGPLRPSSPTPAPRNRRQSKPLPEVPRLALPSAQLDPAFPRRRPSIPKYAPPPPPVPALPAHLRPPPRMPIPADLDLSRDDVDYEYDFTSAYMCSPTVSTPSEYAFAQPEDDCDVEFDVDVQFDLDIDVPMRLPLSIPGTPIDFETDIAHAFEELRLRSVDAPVSSQAPVAAPAHIRTSMHISESPIACQTPDSYDFDASPADDEEDVFGYPNATPERALRSRWSSSTLSSTTDERPSPASKLRLYFGGAGGAKKRSSSGARKASVSIASPPPTPSHTRRRHTRGPSVASDVMVIGYGYPHANGGATGVRRRGSTSSGSITGSDAGSFDSSCSSGSSGLRRKPIPVEMFLSRTS</sequence>
<evidence type="ECO:0000256" key="1">
    <source>
        <dbReference type="SAM" id="MobiDB-lite"/>
    </source>
</evidence>
<feature type="region of interest" description="Disordered" evidence="1">
    <location>
        <begin position="170"/>
        <end position="208"/>
    </location>
</feature>
<feature type="compositionally biased region" description="Basic residues" evidence="1">
    <location>
        <begin position="10"/>
        <end position="22"/>
    </location>
</feature>
<dbReference type="Proteomes" id="UP001556367">
    <property type="component" value="Unassembled WGS sequence"/>
</dbReference>
<feature type="compositionally biased region" description="Low complexity" evidence="1">
    <location>
        <begin position="526"/>
        <end position="536"/>
    </location>
</feature>
<reference evidence="3" key="1">
    <citation type="submission" date="2024-06" db="EMBL/GenBank/DDBJ databases">
        <title>Multi-omics analyses provide insights into the biosynthesis of the anticancer antibiotic pleurotin in Hohenbuehelia grisea.</title>
        <authorList>
            <person name="Weaver J.A."/>
            <person name="Alberti F."/>
        </authorList>
    </citation>
    <scope>NUCLEOTIDE SEQUENCE [LARGE SCALE GENOMIC DNA]</scope>
    <source>
        <strain evidence="3">T-177</strain>
    </source>
</reference>
<comment type="caution">
    <text evidence="2">The sequence shown here is derived from an EMBL/GenBank/DDBJ whole genome shotgun (WGS) entry which is preliminary data.</text>
</comment>
<feature type="compositionally biased region" description="Low complexity" evidence="1">
    <location>
        <begin position="618"/>
        <end position="642"/>
    </location>
</feature>
<dbReference type="EMBL" id="JASNQZ010000004">
    <property type="protein sequence ID" value="KAL0957968.1"/>
    <property type="molecule type" value="Genomic_DNA"/>
</dbReference>
<gene>
    <name evidence="2" type="ORF">HGRIS_000145</name>
</gene>
<feature type="region of interest" description="Disordered" evidence="1">
    <location>
        <begin position="298"/>
        <end position="357"/>
    </location>
</feature>
<feature type="region of interest" description="Disordered" evidence="1">
    <location>
        <begin position="1"/>
        <end position="77"/>
    </location>
</feature>
<proteinExistence type="predicted"/>
<name>A0ABR3JRR5_9AGAR</name>
<protein>
    <submittedName>
        <fullName evidence="2">Uncharacterized protein</fullName>
    </submittedName>
</protein>
<accession>A0ABR3JRR5</accession>